<keyword evidence="1" id="KW-0472">Membrane</keyword>
<keyword evidence="1" id="KW-0812">Transmembrane</keyword>
<gene>
    <name evidence="2" type="ORF">ABT39_MTgene4236</name>
</gene>
<dbReference type="EMBL" id="LKAM01000004">
    <property type="protein sequence ID" value="KUM48900.1"/>
    <property type="molecule type" value="Genomic_DNA"/>
</dbReference>
<geneLocation type="mitochondrion" evidence="2"/>
<sequence>MERTTLLLNGIASVVLIGSLSSFLHHALFYIYVILAHAYYGCPLLNIRYESVISSPTD</sequence>
<evidence type="ECO:0000256" key="1">
    <source>
        <dbReference type="SAM" id="Phobius"/>
    </source>
</evidence>
<feature type="transmembrane region" description="Helical" evidence="1">
    <location>
        <begin position="6"/>
        <end position="35"/>
    </location>
</feature>
<keyword evidence="1" id="KW-1133">Transmembrane helix</keyword>
<dbReference type="AlphaFoldDB" id="A0A101M100"/>
<accession>A0A101M100</accession>
<protein>
    <submittedName>
        <fullName evidence="2">Uncharacterized protein</fullName>
    </submittedName>
</protein>
<proteinExistence type="predicted"/>
<organism evidence="2">
    <name type="scientific">Picea glauca</name>
    <name type="common">White spruce</name>
    <name type="synonym">Pinus glauca</name>
    <dbReference type="NCBI Taxonomy" id="3330"/>
    <lineage>
        <taxon>Eukaryota</taxon>
        <taxon>Viridiplantae</taxon>
        <taxon>Streptophyta</taxon>
        <taxon>Embryophyta</taxon>
        <taxon>Tracheophyta</taxon>
        <taxon>Spermatophyta</taxon>
        <taxon>Pinopsida</taxon>
        <taxon>Pinidae</taxon>
        <taxon>Conifers I</taxon>
        <taxon>Pinales</taxon>
        <taxon>Pinaceae</taxon>
        <taxon>Picea</taxon>
    </lineage>
</organism>
<reference evidence="2" key="1">
    <citation type="journal article" date="2015" name="Genome Biol. Evol.">
        <title>Organellar Genomes of White Spruce (Picea glauca): Assembly and Annotation.</title>
        <authorList>
            <person name="Jackman S.D."/>
            <person name="Warren R.L."/>
            <person name="Gibb E.A."/>
            <person name="Vandervalk B.P."/>
            <person name="Mohamadi H."/>
            <person name="Chu J."/>
            <person name="Raymond A."/>
            <person name="Pleasance S."/>
            <person name="Coope R."/>
            <person name="Wildung M.R."/>
            <person name="Ritland C.E."/>
            <person name="Bousquet J."/>
            <person name="Jones S.J."/>
            <person name="Bohlmann J."/>
            <person name="Birol I."/>
        </authorList>
    </citation>
    <scope>NUCLEOTIDE SEQUENCE [LARGE SCALE GENOMIC DNA]</scope>
    <source>
        <tissue evidence="2">Flushing bud</tissue>
    </source>
</reference>
<name>A0A101M100_PICGL</name>
<evidence type="ECO:0000313" key="2">
    <source>
        <dbReference type="EMBL" id="KUM48900.1"/>
    </source>
</evidence>
<comment type="caution">
    <text evidence="2">The sequence shown here is derived from an EMBL/GenBank/DDBJ whole genome shotgun (WGS) entry which is preliminary data.</text>
</comment>
<keyword evidence="2" id="KW-0496">Mitochondrion</keyword>